<feature type="domain" description="F-box" evidence="2">
    <location>
        <begin position="89"/>
        <end position="136"/>
    </location>
</feature>
<dbReference type="PANTHER" id="PTHR13318">
    <property type="entry name" value="PARTNER OF PAIRED, ISOFORM B-RELATED"/>
    <property type="match status" value="1"/>
</dbReference>
<protein>
    <recommendedName>
        <fullName evidence="2">F-box domain-containing protein</fullName>
    </recommendedName>
</protein>
<gene>
    <name evidence="3" type="ORF">BOKJ2_LOCUS13960</name>
</gene>
<dbReference type="InterPro" id="IPR036047">
    <property type="entry name" value="F-box-like_dom_sf"/>
</dbReference>
<reference evidence="3" key="1">
    <citation type="submission" date="2020-09" db="EMBL/GenBank/DDBJ databases">
        <authorList>
            <person name="Kikuchi T."/>
        </authorList>
    </citation>
    <scope>NUCLEOTIDE SEQUENCE</scope>
    <source>
        <strain evidence="3">SH1</strain>
    </source>
</reference>
<feature type="compositionally biased region" description="Pro residues" evidence="1">
    <location>
        <begin position="30"/>
        <end position="40"/>
    </location>
</feature>
<dbReference type="OrthoDB" id="5818988at2759"/>
<evidence type="ECO:0000259" key="2">
    <source>
        <dbReference type="PROSITE" id="PS50181"/>
    </source>
</evidence>
<organism evidence="3 4">
    <name type="scientific">Bursaphelenchus okinawaensis</name>
    <dbReference type="NCBI Taxonomy" id="465554"/>
    <lineage>
        <taxon>Eukaryota</taxon>
        <taxon>Metazoa</taxon>
        <taxon>Ecdysozoa</taxon>
        <taxon>Nematoda</taxon>
        <taxon>Chromadorea</taxon>
        <taxon>Rhabditida</taxon>
        <taxon>Tylenchina</taxon>
        <taxon>Tylenchomorpha</taxon>
        <taxon>Aphelenchoidea</taxon>
        <taxon>Aphelenchoididae</taxon>
        <taxon>Bursaphelenchus</taxon>
    </lineage>
</organism>
<comment type="caution">
    <text evidence="3">The sequence shown here is derived from an EMBL/GenBank/DDBJ whole genome shotgun (WGS) entry which is preliminary data.</text>
</comment>
<dbReference type="SMART" id="SM00256">
    <property type="entry name" value="FBOX"/>
    <property type="match status" value="1"/>
</dbReference>
<feature type="region of interest" description="Disordered" evidence="1">
    <location>
        <begin position="632"/>
        <end position="665"/>
    </location>
</feature>
<name>A0A811LP56_9BILA</name>
<evidence type="ECO:0000313" key="3">
    <source>
        <dbReference type="EMBL" id="CAD5230087.1"/>
    </source>
</evidence>
<sequence length="665" mass="76467">MSKMYNLEDEEMSLRAAIAQRGPRAGLKGPRPPTSPPPEIDPTVPSSSDFMSRSLRNESGSSLGSSDDGLKYERHSISPKLADISLNGKNPFMTVPWHVMYSIFQNLELRDRIRASMVCKRWNHLLTDGRFPLEDLSVINLFEYEILNEKMEKNIQSGGKVEFVQLNDTEDLRSIFLHCDTPYAVKIWYSRLDFLESVLEKLSECNVKLKSLDIYPYQEYVGLSLVHEYLPDLKSIGMRPHSQGHFFKGMSLPHFPKFRQLASLTLDSFFLEETAEFPAGLTTLDWQSRTESTISGFLDRLKSLKLLNRLIMTHNTFSALSFLKLLEAIGAWNMSNLQYLAFKLSTFWLDGRIRNHFVKMTNILRTLKLLRLELCYGDVQSFLNIMMELTGPELSVVCLTVLPRRMEFPLYKVIEMSSEFAVRGISLHLGIMQPSSPDKEKNREEEQGEFLTIEEEAMARHYESFCKVLSVLDVSFVNNVNMLSNLLISSSFNNLTEIKFIECDATTDQILMRIAMSCPNLQRLSLLSCHACTIEGMRHFVECFHARKSEVLTINWQKDQEHDGRSAVTDFYVDLTTNHRGLLEDVSIKSYRKQFRVRVGEQIIIWTNEKALYIQDFDSFDRNRFLGIVSPPYERNEETDDSDNSMIIEQHNSSSSVEDSPPSSP</sequence>
<evidence type="ECO:0000256" key="1">
    <source>
        <dbReference type="SAM" id="MobiDB-lite"/>
    </source>
</evidence>
<dbReference type="Proteomes" id="UP000783686">
    <property type="component" value="Unassembled WGS sequence"/>
</dbReference>
<feature type="region of interest" description="Disordered" evidence="1">
    <location>
        <begin position="14"/>
        <end position="69"/>
    </location>
</feature>
<dbReference type="SUPFAM" id="SSF81383">
    <property type="entry name" value="F-box domain"/>
    <property type="match status" value="1"/>
</dbReference>
<dbReference type="EMBL" id="CAJFCW020000006">
    <property type="protein sequence ID" value="CAG9127476.1"/>
    <property type="molecule type" value="Genomic_DNA"/>
</dbReference>
<dbReference type="PANTHER" id="PTHR13318:SF247">
    <property type="entry name" value="GH16156P"/>
    <property type="match status" value="1"/>
</dbReference>
<dbReference type="Gene3D" id="3.80.10.10">
    <property type="entry name" value="Ribonuclease Inhibitor"/>
    <property type="match status" value="1"/>
</dbReference>
<dbReference type="EMBL" id="CAJFDH010000006">
    <property type="protein sequence ID" value="CAD5230087.1"/>
    <property type="molecule type" value="Genomic_DNA"/>
</dbReference>
<dbReference type="Pfam" id="PF00646">
    <property type="entry name" value="F-box"/>
    <property type="match status" value="1"/>
</dbReference>
<feature type="compositionally biased region" description="Low complexity" evidence="1">
    <location>
        <begin position="41"/>
        <end position="67"/>
    </location>
</feature>
<accession>A0A811LP56</accession>
<dbReference type="Gene3D" id="1.20.1280.50">
    <property type="match status" value="1"/>
</dbReference>
<dbReference type="InterPro" id="IPR001810">
    <property type="entry name" value="F-box_dom"/>
</dbReference>
<keyword evidence="4" id="KW-1185">Reference proteome</keyword>
<dbReference type="AlphaFoldDB" id="A0A811LP56"/>
<dbReference type="PROSITE" id="PS50181">
    <property type="entry name" value="FBOX"/>
    <property type="match status" value="1"/>
</dbReference>
<dbReference type="GO" id="GO:0019005">
    <property type="term" value="C:SCF ubiquitin ligase complex"/>
    <property type="evidence" value="ECO:0007669"/>
    <property type="project" value="TreeGrafter"/>
</dbReference>
<dbReference type="Proteomes" id="UP000614601">
    <property type="component" value="Unassembled WGS sequence"/>
</dbReference>
<dbReference type="InterPro" id="IPR032675">
    <property type="entry name" value="LRR_dom_sf"/>
</dbReference>
<dbReference type="GO" id="GO:0031146">
    <property type="term" value="P:SCF-dependent proteasomal ubiquitin-dependent protein catabolic process"/>
    <property type="evidence" value="ECO:0007669"/>
    <property type="project" value="TreeGrafter"/>
</dbReference>
<proteinExistence type="predicted"/>
<feature type="compositionally biased region" description="Low complexity" evidence="1">
    <location>
        <begin position="653"/>
        <end position="665"/>
    </location>
</feature>
<dbReference type="SUPFAM" id="SSF52047">
    <property type="entry name" value="RNI-like"/>
    <property type="match status" value="1"/>
</dbReference>
<evidence type="ECO:0000313" key="4">
    <source>
        <dbReference type="Proteomes" id="UP000614601"/>
    </source>
</evidence>